<reference evidence="2" key="4">
    <citation type="submission" date="2025-05" db="UniProtKB">
        <authorList>
            <consortium name="EnsemblFungi"/>
        </authorList>
    </citation>
    <scope>IDENTIFICATION</scope>
    <source>
        <strain evidence="2">isolate 1-1 / race 1 (BBBD)</strain>
    </source>
</reference>
<dbReference type="VEuPathDB" id="FungiDB:PTTG_26678"/>
<dbReference type="STRING" id="630390.A0A180GTY7"/>
<dbReference type="AlphaFoldDB" id="A0A180GTY7"/>
<proteinExistence type="predicted"/>
<protein>
    <submittedName>
        <fullName evidence="1 2">Uncharacterized protein</fullName>
    </submittedName>
</protein>
<evidence type="ECO:0000313" key="2">
    <source>
        <dbReference type="EnsemblFungi" id="PTTG_26678-t43_1-p1"/>
    </source>
</evidence>
<sequence>MFNLARTELPYWSTVRRVKKNIQKLVGLEVLGHRSVFGTPVHTLSLRRLLSLELSNPIVEPHIQYYPEFTNGRHIFKLSQSAKWLKELGPDTRAQMIRHMGHDYYLHELVQLQSDLIVVPQFFYEFEGELYARCVTPTINIDEERGGLKFIIPKDLSFTAPQMKSIKVANFYVEYPLMESPDGTLISTLCDNRIYEIKECNDTRVRTMPNPWRAKAGNRVIRHLPISLYSNDTSSNLSKKWNKHISYYFNLAGLPPKLTNQHFHCHFLCTSNSAGTLELAEGIVDDIMELIEHGCPAYDSGLGKEVLVTTSLLCFLADTPMHAEITSTVMPNNARNPCRARDLGVKRAAQKRSMAYLQFFLQVSANGVWIKNGIRSWVSIIANCYQLWEVSKGLRTKTLVTKLGGELGIKDSINKQIYSHVYDIRAKGANATAANRSFTERIENLDETNQPRLFNSFFRVPVTPDNPLPDFNGCTDTPVEVLHVFLLGVVKYLVLDLMGRMKPTQLAIIEGRYRAFNTASLNIPSLSPYYMAKHSSNYVGKEFKVVLQSAPFVLFEFMGEDD</sequence>
<reference evidence="1" key="1">
    <citation type="submission" date="2009-11" db="EMBL/GenBank/DDBJ databases">
        <authorList>
            <consortium name="The Broad Institute Genome Sequencing Platform"/>
            <person name="Ward D."/>
            <person name="Feldgarden M."/>
            <person name="Earl A."/>
            <person name="Young S.K."/>
            <person name="Zeng Q."/>
            <person name="Koehrsen M."/>
            <person name="Alvarado L."/>
            <person name="Berlin A."/>
            <person name="Bochicchio J."/>
            <person name="Borenstein D."/>
            <person name="Chapman S.B."/>
            <person name="Chen Z."/>
            <person name="Engels R."/>
            <person name="Freedman E."/>
            <person name="Gellesch M."/>
            <person name="Goldberg J."/>
            <person name="Griggs A."/>
            <person name="Gujja S."/>
            <person name="Heilman E."/>
            <person name="Heiman D."/>
            <person name="Hepburn T."/>
            <person name="Howarth C."/>
            <person name="Jen D."/>
            <person name="Larson L."/>
            <person name="Lewis B."/>
            <person name="Mehta T."/>
            <person name="Park D."/>
            <person name="Pearson M."/>
            <person name="Roberts A."/>
            <person name="Saif S."/>
            <person name="Shea T."/>
            <person name="Shenoy N."/>
            <person name="Sisk P."/>
            <person name="Stolte C."/>
            <person name="Sykes S."/>
            <person name="Thomson T."/>
            <person name="Walk T."/>
            <person name="White J."/>
            <person name="Yandava C."/>
            <person name="Izard J."/>
            <person name="Baranova O.V."/>
            <person name="Blanton J.M."/>
            <person name="Tanner A.C."/>
            <person name="Dewhirst F.E."/>
            <person name="Haas B."/>
            <person name="Nusbaum C."/>
            <person name="Birren B."/>
        </authorList>
    </citation>
    <scope>NUCLEOTIDE SEQUENCE [LARGE SCALE GENOMIC DNA]</scope>
    <source>
        <strain evidence="1">1-1 BBBD Race 1</strain>
    </source>
</reference>
<keyword evidence="3" id="KW-1185">Reference proteome</keyword>
<name>A0A180GTY7_PUCT1</name>
<dbReference type="PANTHER" id="PTHR31912:SF34">
    <property type="entry name" value="NOTOCHORD-RELATED PROTEIN"/>
    <property type="match status" value="1"/>
</dbReference>
<gene>
    <name evidence="1" type="ORF">PTTG_26678</name>
</gene>
<organism evidence="1">
    <name type="scientific">Puccinia triticina (isolate 1-1 / race 1 (BBBD))</name>
    <name type="common">Brown leaf rust fungus</name>
    <dbReference type="NCBI Taxonomy" id="630390"/>
    <lineage>
        <taxon>Eukaryota</taxon>
        <taxon>Fungi</taxon>
        <taxon>Dikarya</taxon>
        <taxon>Basidiomycota</taxon>
        <taxon>Pucciniomycotina</taxon>
        <taxon>Pucciniomycetes</taxon>
        <taxon>Pucciniales</taxon>
        <taxon>Pucciniaceae</taxon>
        <taxon>Puccinia</taxon>
    </lineage>
</organism>
<evidence type="ECO:0000313" key="3">
    <source>
        <dbReference type="Proteomes" id="UP000005240"/>
    </source>
</evidence>
<accession>A0A180GTY7</accession>
<reference evidence="1" key="2">
    <citation type="submission" date="2016-05" db="EMBL/GenBank/DDBJ databases">
        <title>Comparative analysis highlights variable genome content of wheat rusts and divergence of the mating loci.</title>
        <authorList>
            <person name="Cuomo C.A."/>
            <person name="Bakkeren G."/>
            <person name="Szabo L."/>
            <person name="Khalil H."/>
            <person name="Joly D."/>
            <person name="Goldberg J."/>
            <person name="Young S."/>
            <person name="Zeng Q."/>
            <person name="Fellers J."/>
        </authorList>
    </citation>
    <scope>NUCLEOTIDE SEQUENCE [LARGE SCALE GENOMIC DNA]</scope>
    <source>
        <strain evidence="1">1-1 BBBD Race 1</strain>
    </source>
</reference>
<dbReference type="EMBL" id="ADAS02000029">
    <property type="protein sequence ID" value="OAV95433.1"/>
    <property type="molecule type" value="Genomic_DNA"/>
</dbReference>
<dbReference type="PANTHER" id="PTHR31912">
    <property type="entry name" value="IP13529P"/>
    <property type="match status" value="1"/>
</dbReference>
<dbReference type="OrthoDB" id="2246127at2759"/>
<dbReference type="EnsemblFungi" id="PTTG_26678-t43_1">
    <property type="protein sequence ID" value="PTTG_26678-t43_1-p1"/>
    <property type="gene ID" value="PTTG_26678"/>
</dbReference>
<evidence type="ECO:0000313" key="1">
    <source>
        <dbReference type="EMBL" id="OAV95433.1"/>
    </source>
</evidence>
<dbReference type="Proteomes" id="UP000005240">
    <property type="component" value="Unassembled WGS sequence"/>
</dbReference>
<reference evidence="2 3" key="3">
    <citation type="journal article" date="2017" name="G3 (Bethesda)">
        <title>Comparative analysis highlights variable genome content of wheat rusts and divergence of the mating loci.</title>
        <authorList>
            <person name="Cuomo C.A."/>
            <person name="Bakkeren G."/>
            <person name="Khalil H.B."/>
            <person name="Panwar V."/>
            <person name="Joly D."/>
            <person name="Linning R."/>
            <person name="Sakthikumar S."/>
            <person name="Song X."/>
            <person name="Adiconis X."/>
            <person name="Fan L."/>
            <person name="Goldberg J.M."/>
            <person name="Levin J.Z."/>
            <person name="Young S."/>
            <person name="Zeng Q."/>
            <person name="Anikster Y."/>
            <person name="Bruce M."/>
            <person name="Wang M."/>
            <person name="Yin C."/>
            <person name="McCallum B."/>
            <person name="Szabo L.J."/>
            <person name="Hulbert S."/>
            <person name="Chen X."/>
            <person name="Fellers J.P."/>
        </authorList>
    </citation>
    <scope>NUCLEOTIDE SEQUENCE</scope>
    <source>
        <strain evidence="2">isolate 1-1 / race 1 (BBBD)</strain>
        <strain evidence="3">Isolate 1-1 / race 1 (BBBD)</strain>
    </source>
</reference>